<keyword evidence="3" id="KW-1185">Reference proteome</keyword>
<name>A0A6A5K2T8_9PLEO</name>
<evidence type="ECO:0000256" key="1">
    <source>
        <dbReference type="SAM" id="MobiDB-lite"/>
    </source>
</evidence>
<dbReference type="AlphaFoldDB" id="A0A6A5K2T8"/>
<evidence type="ECO:0000313" key="2">
    <source>
        <dbReference type="EMBL" id="KAF1831359.1"/>
    </source>
</evidence>
<accession>A0A6A5K2T8</accession>
<dbReference type="InterPro" id="IPR018858">
    <property type="entry name" value="DUF2458"/>
</dbReference>
<organism evidence="2 3">
    <name type="scientific">Decorospora gaudefroyi</name>
    <dbReference type="NCBI Taxonomy" id="184978"/>
    <lineage>
        <taxon>Eukaryota</taxon>
        <taxon>Fungi</taxon>
        <taxon>Dikarya</taxon>
        <taxon>Ascomycota</taxon>
        <taxon>Pezizomycotina</taxon>
        <taxon>Dothideomycetes</taxon>
        <taxon>Pleosporomycetidae</taxon>
        <taxon>Pleosporales</taxon>
        <taxon>Pleosporineae</taxon>
        <taxon>Pleosporaceae</taxon>
        <taxon>Decorospora</taxon>
    </lineage>
</organism>
<feature type="region of interest" description="Disordered" evidence="1">
    <location>
        <begin position="47"/>
        <end position="92"/>
    </location>
</feature>
<proteinExistence type="predicted"/>
<sequence length="263" mass="29550">MAENVEQNMDLANILATLASLSKPESQPSQSQQHSYEAGLDYQGYYDVPQLYPSEQSNPYEQPPDPRLAGRSALQHRQPAARPQDRVSSPLIDPSTITEWKQGLRCVSKVAAQNPEFSPTVRKLMKDQETNVKSWEAGRKNLIDEHKFKRENERTHRAALSLPGLLEGTALLRTPECEKEELEQYDAKVYRACKAMVDSQTSSLKVLGVPFFGVKPYLVVGSSYDPSEITVSQSAPTGGKITKEQLLELQRKMLNHLMDLYSD</sequence>
<reference evidence="2" key="1">
    <citation type="submission" date="2020-01" db="EMBL/GenBank/DDBJ databases">
        <authorList>
            <consortium name="DOE Joint Genome Institute"/>
            <person name="Haridas S."/>
            <person name="Albert R."/>
            <person name="Binder M."/>
            <person name="Bloem J."/>
            <person name="Labutti K."/>
            <person name="Salamov A."/>
            <person name="Andreopoulos B."/>
            <person name="Baker S.E."/>
            <person name="Barry K."/>
            <person name="Bills G."/>
            <person name="Bluhm B.H."/>
            <person name="Cannon C."/>
            <person name="Castanera R."/>
            <person name="Culley D.E."/>
            <person name="Daum C."/>
            <person name="Ezra D."/>
            <person name="Gonzalez J.B."/>
            <person name="Henrissat B."/>
            <person name="Kuo A."/>
            <person name="Liang C."/>
            <person name="Lipzen A."/>
            <person name="Lutzoni F."/>
            <person name="Magnuson J."/>
            <person name="Mondo S."/>
            <person name="Nolan M."/>
            <person name="Ohm R."/>
            <person name="Pangilinan J."/>
            <person name="Park H.-J."/>
            <person name="Ramirez L."/>
            <person name="Alfaro M."/>
            <person name="Sun H."/>
            <person name="Tritt A."/>
            <person name="Yoshinaga Y."/>
            <person name="Zwiers L.-H."/>
            <person name="Turgeon B.G."/>
            <person name="Goodwin S.B."/>
            <person name="Spatafora J.W."/>
            <person name="Crous P.W."/>
            <person name="Grigoriev I.V."/>
        </authorList>
    </citation>
    <scope>NUCLEOTIDE SEQUENCE</scope>
    <source>
        <strain evidence="2">P77</strain>
    </source>
</reference>
<evidence type="ECO:0000313" key="3">
    <source>
        <dbReference type="Proteomes" id="UP000800040"/>
    </source>
</evidence>
<dbReference type="Proteomes" id="UP000800040">
    <property type="component" value="Unassembled WGS sequence"/>
</dbReference>
<gene>
    <name evidence="2" type="ORF">BDW02DRAFT_632914</name>
</gene>
<dbReference type="Pfam" id="PF10454">
    <property type="entry name" value="DUF2458"/>
    <property type="match status" value="1"/>
</dbReference>
<protein>
    <submittedName>
        <fullName evidence="2">Uncharacterized protein</fullName>
    </submittedName>
</protein>
<dbReference type="OrthoDB" id="5363415at2759"/>
<dbReference type="EMBL" id="ML975366">
    <property type="protein sequence ID" value="KAF1831359.1"/>
    <property type="molecule type" value="Genomic_DNA"/>
</dbReference>